<accession>A0A378LE97</accession>
<gene>
    <name evidence="1" type="ORF">Lstg_1287</name>
    <name evidence="2" type="ORF">NCTC11991_02705</name>
</gene>
<dbReference type="Pfam" id="PF06037">
    <property type="entry name" value="DUF922"/>
    <property type="match status" value="1"/>
</dbReference>
<dbReference type="GO" id="GO:0006508">
    <property type="term" value="P:proteolysis"/>
    <property type="evidence" value="ECO:0007669"/>
    <property type="project" value="UniProtKB-KW"/>
</dbReference>
<sequence length="191" mass="22307">MKKFVFILIHFVVFNAKIFATPVIYTTQTFYKITGTTEQELRNQLNQLGPFSTDQRYDAKTSWYINWDYKWHYDNPSKNPCYLTEVKVTADIVTILPEWENKEYGSAESQLKWENYLVNLSKHEEGHENNGKEVAAEIDDALLRIAPMPSCEMLQSTIENTAQSILKKHNRWDINYDATTQHGRTQGAFFP</sequence>
<dbReference type="OrthoDB" id="532520at2"/>
<evidence type="ECO:0000313" key="3">
    <source>
        <dbReference type="Proteomes" id="UP000054820"/>
    </source>
</evidence>
<dbReference type="RefSeq" id="WP_058476862.1">
    <property type="nucleotide sequence ID" value="NZ_CAAAIO010000014.1"/>
</dbReference>
<dbReference type="AlphaFoldDB" id="A0A378LE97"/>
<keyword evidence="3" id="KW-1185">Reference proteome</keyword>
<protein>
    <submittedName>
        <fullName evidence="2">Predicted secreted Zn-dependent protease</fullName>
    </submittedName>
</protein>
<organism evidence="2 4">
    <name type="scientific">Legionella steigerwaltii</name>
    <dbReference type="NCBI Taxonomy" id="460"/>
    <lineage>
        <taxon>Bacteria</taxon>
        <taxon>Pseudomonadati</taxon>
        <taxon>Pseudomonadota</taxon>
        <taxon>Gammaproteobacteria</taxon>
        <taxon>Legionellales</taxon>
        <taxon>Legionellaceae</taxon>
        <taxon>Legionella</taxon>
    </lineage>
</organism>
<dbReference type="Proteomes" id="UP000255110">
    <property type="component" value="Unassembled WGS sequence"/>
</dbReference>
<evidence type="ECO:0000313" key="1">
    <source>
        <dbReference type="EMBL" id="KTD78552.1"/>
    </source>
</evidence>
<reference evidence="2 4" key="2">
    <citation type="submission" date="2018-06" db="EMBL/GenBank/DDBJ databases">
        <authorList>
            <consortium name="Pathogen Informatics"/>
            <person name="Doyle S."/>
        </authorList>
    </citation>
    <scope>NUCLEOTIDE SEQUENCE [LARGE SCALE GENOMIC DNA]</scope>
    <source>
        <strain evidence="2 4">NCTC11991</strain>
    </source>
</reference>
<dbReference type="EMBL" id="UGOY01000001">
    <property type="protein sequence ID" value="STY24089.1"/>
    <property type="molecule type" value="Genomic_DNA"/>
</dbReference>
<evidence type="ECO:0000313" key="2">
    <source>
        <dbReference type="EMBL" id="STY24089.1"/>
    </source>
</evidence>
<keyword evidence="2" id="KW-0378">Hydrolase</keyword>
<dbReference type="Proteomes" id="UP000054820">
    <property type="component" value="Unassembled WGS sequence"/>
</dbReference>
<evidence type="ECO:0000313" key="4">
    <source>
        <dbReference type="Proteomes" id="UP000255110"/>
    </source>
</evidence>
<dbReference type="GO" id="GO:0008233">
    <property type="term" value="F:peptidase activity"/>
    <property type="evidence" value="ECO:0007669"/>
    <property type="project" value="UniProtKB-KW"/>
</dbReference>
<dbReference type="InterPro" id="IPR010321">
    <property type="entry name" value="DUF922"/>
</dbReference>
<keyword evidence="2" id="KW-0645">Protease</keyword>
<reference evidence="1 3" key="1">
    <citation type="submission" date="2015-11" db="EMBL/GenBank/DDBJ databases">
        <title>Genomic analysis of 38 Legionella species identifies large and diverse effector repertoires.</title>
        <authorList>
            <person name="Burstein D."/>
            <person name="Amaro F."/>
            <person name="Zusman T."/>
            <person name="Lifshitz Z."/>
            <person name="Cohen O."/>
            <person name="Gilbert J.A."/>
            <person name="Pupko T."/>
            <person name="Shuman H.A."/>
            <person name="Segal G."/>
        </authorList>
    </citation>
    <scope>NUCLEOTIDE SEQUENCE [LARGE SCALE GENOMIC DNA]</scope>
    <source>
        <strain evidence="1 3">SC-18-C9</strain>
    </source>
</reference>
<dbReference type="EMBL" id="LNYZ01000009">
    <property type="protein sequence ID" value="KTD78552.1"/>
    <property type="molecule type" value="Genomic_DNA"/>
</dbReference>
<name>A0A378LE97_9GAMM</name>
<proteinExistence type="predicted"/>